<evidence type="ECO:0000313" key="5">
    <source>
        <dbReference type="Proteomes" id="UP000282311"/>
    </source>
</evidence>
<dbReference type="InterPro" id="IPR000644">
    <property type="entry name" value="CBS_dom"/>
</dbReference>
<dbReference type="SMART" id="SM00116">
    <property type="entry name" value="CBS"/>
    <property type="match status" value="2"/>
</dbReference>
<dbReference type="OrthoDB" id="9793615at2"/>
<dbReference type="Proteomes" id="UP000282311">
    <property type="component" value="Unassembled WGS sequence"/>
</dbReference>
<feature type="domain" description="CBS" evidence="3">
    <location>
        <begin position="139"/>
        <end position="206"/>
    </location>
</feature>
<dbReference type="InterPro" id="IPR046342">
    <property type="entry name" value="CBS_dom_sf"/>
</dbReference>
<evidence type="ECO:0000313" key="4">
    <source>
        <dbReference type="EMBL" id="RKN84827.1"/>
    </source>
</evidence>
<name>A0A3B0CKH0_9BACL</name>
<dbReference type="Pfam" id="PF00571">
    <property type="entry name" value="CBS"/>
    <property type="match status" value="2"/>
</dbReference>
<dbReference type="PANTHER" id="PTHR43080:SF2">
    <property type="entry name" value="CBS DOMAIN-CONTAINING PROTEIN"/>
    <property type="match status" value="1"/>
</dbReference>
<dbReference type="PROSITE" id="PS51371">
    <property type="entry name" value="CBS"/>
    <property type="match status" value="2"/>
</dbReference>
<reference evidence="4 5" key="1">
    <citation type="journal article" date="2007" name="Int. J. Syst. Evol. Microbiol.">
        <title>Paenibacillus ginsengarvi sp. nov., isolated from soil from ginseng cultivation.</title>
        <authorList>
            <person name="Yoon M.H."/>
            <person name="Ten L.N."/>
            <person name="Im W.T."/>
        </authorList>
    </citation>
    <scope>NUCLEOTIDE SEQUENCE [LARGE SCALE GENOMIC DNA]</scope>
    <source>
        <strain evidence="4 5">KCTC 13059</strain>
    </source>
</reference>
<proteinExistence type="predicted"/>
<sequence>MEIVRLVKLHAPITGEQIAEMFQLSRPTIRSDLALLVMLGHLDAKPKVGYFPGQVSAEQERTAAVITSMKVKDVLSLPVNIRESATVNDAVVTLFMENVGSLIVTDESGALVGVISRKDLLKVTLGNPAASAMPVSLVMTRHPNVVTASPDDTVLDAGRKMIHHQVDGLPVVVRHPDDPERWEVVGRITKTTMTKLLVGGSGVVDV</sequence>
<dbReference type="Pfam" id="PF08279">
    <property type="entry name" value="HTH_11"/>
    <property type="match status" value="1"/>
</dbReference>
<dbReference type="Gene3D" id="1.10.10.10">
    <property type="entry name" value="Winged helix-like DNA-binding domain superfamily/Winged helix DNA-binding domain"/>
    <property type="match status" value="1"/>
</dbReference>
<organism evidence="4 5">
    <name type="scientific">Paenibacillus ginsengarvi</name>
    <dbReference type="NCBI Taxonomy" id="400777"/>
    <lineage>
        <taxon>Bacteria</taxon>
        <taxon>Bacillati</taxon>
        <taxon>Bacillota</taxon>
        <taxon>Bacilli</taxon>
        <taxon>Bacillales</taxon>
        <taxon>Paenibacillaceae</taxon>
        <taxon>Paenibacillus</taxon>
    </lineage>
</organism>
<feature type="domain" description="CBS" evidence="3">
    <location>
        <begin position="69"/>
        <end position="131"/>
    </location>
</feature>
<gene>
    <name evidence="4" type="ORF">D7M11_12135</name>
</gene>
<dbReference type="EMBL" id="RBAH01000007">
    <property type="protein sequence ID" value="RKN84827.1"/>
    <property type="molecule type" value="Genomic_DNA"/>
</dbReference>
<dbReference type="SUPFAM" id="SSF54631">
    <property type="entry name" value="CBS-domain pair"/>
    <property type="match status" value="1"/>
</dbReference>
<accession>A0A3B0CKH0</accession>
<dbReference type="InterPro" id="IPR051257">
    <property type="entry name" value="Diverse_CBS-Domain"/>
</dbReference>
<evidence type="ECO:0000256" key="1">
    <source>
        <dbReference type="ARBA" id="ARBA00023122"/>
    </source>
</evidence>
<comment type="caution">
    <text evidence="4">The sequence shown here is derived from an EMBL/GenBank/DDBJ whole genome shotgun (WGS) entry which is preliminary data.</text>
</comment>
<dbReference type="InterPro" id="IPR036388">
    <property type="entry name" value="WH-like_DNA-bd_sf"/>
</dbReference>
<dbReference type="InterPro" id="IPR036390">
    <property type="entry name" value="WH_DNA-bd_sf"/>
</dbReference>
<keyword evidence="5" id="KW-1185">Reference proteome</keyword>
<dbReference type="CDD" id="cd04617">
    <property type="entry name" value="CBS_pair_CcpN"/>
    <property type="match status" value="1"/>
</dbReference>
<dbReference type="PANTHER" id="PTHR43080">
    <property type="entry name" value="CBS DOMAIN-CONTAINING PROTEIN CBSX3, MITOCHONDRIAL"/>
    <property type="match status" value="1"/>
</dbReference>
<dbReference type="InterPro" id="IPR013196">
    <property type="entry name" value="HTH_11"/>
</dbReference>
<protein>
    <submittedName>
        <fullName evidence="4">CBS domain-containing protein</fullName>
    </submittedName>
</protein>
<keyword evidence="1 2" id="KW-0129">CBS domain</keyword>
<dbReference type="SUPFAM" id="SSF46785">
    <property type="entry name" value="Winged helix' DNA-binding domain"/>
    <property type="match status" value="1"/>
</dbReference>
<evidence type="ECO:0000256" key="2">
    <source>
        <dbReference type="PROSITE-ProRule" id="PRU00703"/>
    </source>
</evidence>
<dbReference type="AlphaFoldDB" id="A0A3B0CKH0"/>
<dbReference type="Gene3D" id="3.10.580.10">
    <property type="entry name" value="CBS-domain"/>
    <property type="match status" value="1"/>
</dbReference>
<evidence type="ECO:0000259" key="3">
    <source>
        <dbReference type="PROSITE" id="PS51371"/>
    </source>
</evidence>